<dbReference type="Gene3D" id="3.40.50.10540">
    <property type="entry name" value="Crotonobetainyl-coa:carnitine coa-transferase, domain 1"/>
    <property type="match status" value="1"/>
</dbReference>
<accession>A0A1B7LKG3</accession>
<evidence type="ECO:0000313" key="2">
    <source>
        <dbReference type="Proteomes" id="UP000078532"/>
    </source>
</evidence>
<keyword evidence="2" id="KW-1185">Reference proteome</keyword>
<dbReference type="InterPro" id="IPR023606">
    <property type="entry name" value="CoA-Trfase_III_dom_1_sf"/>
</dbReference>
<dbReference type="GO" id="GO:0003824">
    <property type="term" value="F:catalytic activity"/>
    <property type="evidence" value="ECO:0007669"/>
    <property type="project" value="InterPro"/>
</dbReference>
<dbReference type="Gene3D" id="3.30.1540.10">
    <property type="entry name" value="formyl-coa transferase, domain 3"/>
    <property type="match status" value="1"/>
</dbReference>
<proteinExistence type="predicted"/>
<evidence type="ECO:0000313" key="1">
    <source>
        <dbReference type="EMBL" id="OAT87048.1"/>
    </source>
</evidence>
<comment type="caution">
    <text evidence="1">The sequence shown here is derived from an EMBL/GenBank/DDBJ whole genome shotgun (WGS) entry which is preliminary data.</text>
</comment>
<dbReference type="InterPro" id="IPR050509">
    <property type="entry name" value="CoA-transferase_III"/>
</dbReference>
<reference evidence="1 2" key="1">
    <citation type="submission" date="2016-04" db="EMBL/GenBank/DDBJ databases">
        <authorList>
            <person name="Evans L.H."/>
            <person name="Alamgir A."/>
            <person name="Owens N."/>
            <person name="Weber N.D."/>
            <person name="Virtaneva K."/>
            <person name="Barbian K."/>
            <person name="Babar A."/>
            <person name="Rosenke K."/>
        </authorList>
    </citation>
    <scope>NUCLEOTIDE SEQUENCE [LARGE SCALE GENOMIC DNA]</scope>
    <source>
        <strain evidence="1 2">LMa1</strain>
    </source>
</reference>
<dbReference type="InterPro" id="IPR003673">
    <property type="entry name" value="CoA-Trfase_fam_III"/>
</dbReference>
<dbReference type="SUPFAM" id="SSF89796">
    <property type="entry name" value="CoA-transferase family III (CaiB/BaiF)"/>
    <property type="match status" value="1"/>
</dbReference>
<dbReference type="PANTHER" id="PTHR48228:SF5">
    <property type="entry name" value="ALPHA-METHYLACYL-COA RACEMASE"/>
    <property type="match status" value="1"/>
</dbReference>
<dbReference type="AlphaFoldDB" id="A0A1B7LKG3"/>
<dbReference type="InterPro" id="IPR044855">
    <property type="entry name" value="CoA-Trfase_III_dom3_sf"/>
</dbReference>
<protein>
    <submittedName>
        <fullName evidence="1">Carnitine dehydratase</fullName>
    </submittedName>
</protein>
<name>A0A1B7LKG3_9FIRM</name>
<organism evidence="1 2">
    <name type="scientific">Desulfotomaculum copahuensis</name>
    <dbReference type="NCBI Taxonomy" id="1838280"/>
    <lineage>
        <taxon>Bacteria</taxon>
        <taxon>Bacillati</taxon>
        <taxon>Bacillota</taxon>
        <taxon>Clostridia</taxon>
        <taxon>Eubacteriales</taxon>
        <taxon>Desulfotomaculaceae</taxon>
        <taxon>Desulfotomaculum</taxon>
    </lineage>
</organism>
<dbReference type="STRING" id="1838280.A6M21_01755"/>
<dbReference type="OrthoDB" id="9797653at2"/>
<dbReference type="RefSeq" id="WP_066665766.1">
    <property type="nucleotide sequence ID" value="NZ_LYVF01000002.1"/>
</dbReference>
<gene>
    <name evidence="1" type="ORF">A6M21_01755</name>
</gene>
<dbReference type="PANTHER" id="PTHR48228">
    <property type="entry name" value="SUCCINYL-COA--D-CITRAMALATE COA-TRANSFERASE"/>
    <property type="match status" value="1"/>
</dbReference>
<dbReference type="Proteomes" id="UP000078532">
    <property type="component" value="Unassembled WGS sequence"/>
</dbReference>
<dbReference type="EMBL" id="LYVF01000002">
    <property type="protein sequence ID" value="OAT87048.1"/>
    <property type="molecule type" value="Genomic_DNA"/>
</dbReference>
<sequence length="391" mass="42315">MSAALEGVRVLDLTRLLPGPYCSLMLADFGAEVIKIEQPGRGDYIRWDPPLNGDTGGAFLLLNRNKKSVTLNLKSPAGREIFQKLAAGADVVLEGFRPGVAERLGIDYGTLQKINPGLVYCSITGYGQDGPYADRAGHDINYTGYAGALGLTGPAGGDPVPPGVQIADLGGGALTAAAGILLALLARQRTGRGQYVDISMLDGVVSWLPIAAGHLFAGGDAQRRGETRLTGRYACYGVYRTADGAHLALGALEEQFWAKICRLFGREEFIRWQFAEERQAEMRALLEEQFAARTRAQWEELLPGLDACLTPVLDLPEVFADPQVRHRQMVLEMDHPRLGKIKQLGFPVKLSATPGQLRLPPPELGQHTREILGQLGYGTEEMDRLAESGAI</sequence>
<dbReference type="Pfam" id="PF02515">
    <property type="entry name" value="CoA_transf_3"/>
    <property type="match status" value="1"/>
</dbReference>